<evidence type="ECO:0000256" key="6">
    <source>
        <dbReference type="SAM" id="MobiDB-lite"/>
    </source>
</evidence>
<sequence>MKQSKQTQNQAHDDQFSGSNTPNVHGLFLPQTMTMGQMSEDRKGEDQKLKLIRASTDPYEAFKDDDFLYPTKEDEMSLWQKYSGDYIQGMPVLPTGKCSLFCNIVCCFYFLIFGLVFVGIAGSITEIRLNYGKECEGKQQCIVNFEIEKNTYGPFFLYYELNEFYTSHSDFAQSISPKQMKGYELTDEEYDVYCPDTQSFESLQRPVGFNKSYAGFMIDLNKKVSPCGIAAKYIFNDSFLLFDVNTETATSLALNSTGIAFSVDLEYKYSRTQNSQFRQWLDLDDEKLINWFNIQSLPLVRKLYARYDNDLSKGTYSVVIQNNYPTKIFGGEKFLIVTTLSSFGSKNFSFGYLLIATAGVQFLSAFVVYIKHKMVEKKEKHEQKIHADLKLKEKSD</sequence>
<organism evidence="8 9">
    <name type="scientific">Paramecium primaurelia</name>
    <dbReference type="NCBI Taxonomy" id="5886"/>
    <lineage>
        <taxon>Eukaryota</taxon>
        <taxon>Sar</taxon>
        <taxon>Alveolata</taxon>
        <taxon>Ciliophora</taxon>
        <taxon>Intramacronucleata</taxon>
        <taxon>Oligohymenophorea</taxon>
        <taxon>Peniculida</taxon>
        <taxon>Parameciidae</taxon>
        <taxon>Paramecium</taxon>
    </lineage>
</organism>
<evidence type="ECO:0000256" key="1">
    <source>
        <dbReference type="ARBA" id="ARBA00004141"/>
    </source>
</evidence>
<feature type="transmembrane region" description="Helical" evidence="7">
    <location>
        <begin position="350"/>
        <end position="370"/>
    </location>
</feature>
<keyword evidence="9" id="KW-1185">Reference proteome</keyword>
<dbReference type="PANTHER" id="PTHR10926">
    <property type="entry name" value="CELL CYCLE CONTROL PROTEIN 50"/>
    <property type="match status" value="1"/>
</dbReference>
<dbReference type="Pfam" id="PF03381">
    <property type="entry name" value="CDC50"/>
    <property type="match status" value="1"/>
</dbReference>
<evidence type="ECO:0000313" key="8">
    <source>
        <dbReference type="EMBL" id="CAD8043517.1"/>
    </source>
</evidence>
<keyword evidence="5 7" id="KW-0472">Membrane</keyword>
<comment type="subcellular location">
    <subcellularLocation>
        <location evidence="1">Membrane</location>
        <topology evidence="1">Multi-pass membrane protein</topology>
    </subcellularLocation>
</comment>
<dbReference type="PANTHER" id="PTHR10926:SF0">
    <property type="entry name" value="CDC50, ISOFORM A"/>
    <property type="match status" value="1"/>
</dbReference>
<feature type="region of interest" description="Disordered" evidence="6">
    <location>
        <begin position="1"/>
        <end position="23"/>
    </location>
</feature>
<dbReference type="GO" id="GO:0005783">
    <property type="term" value="C:endoplasmic reticulum"/>
    <property type="evidence" value="ECO:0007669"/>
    <property type="project" value="TreeGrafter"/>
</dbReference>
<dbReference type="EMBL" id="CAJJDM010000002">
    <property type="protein sequence ID" value="CAD8043517.1"/>
    <property type="molecule type" value="Genomic_DNA"/>
</dbReference>
<gene>
    <name evidence="8" type="ORF">PPRIM_AZ9-3.1.T0050170</name>
</gene>
<comment type="similarity">
    <text evidence="2">Belongs to the CDC50/LEM3 family.</text>
</comment>
<dbReference type="GO" id="GO:0005794">
    <property type="term" value="C:Golgi apparatus"/>
    <property type="evidence" value="ECO:0007669"/>
    <property type="project" value="TreeGrafter"/>
</dbReference>
<evidence type="ECO:0000256" key="4">
    <source>
        <dbReference type="ARBA" id="ARBA00022989"/>
    </source>
</evidence>
<evidence type="ECO:0000256" key="7">
    <source>
        <dbReference type="SAM" id="Phobius"/>
    </source>
</evidence>
<dbReference type="AlphaFoldDB" id="A0A8S1JPA1"/>
<accession>A0A8S1JPA1</accession>
<keyword evidence="3 7" id="KW-0812">Transmembrane</keyword>
<comment type="caution">
    <text evidence="8">The sequence shown here is derived from an EMBL/GenBank/DDBJ whole genome shotgun (WGS) entry which is preliminary data.</text>
</comment>
<evidence type="ECO:0000313" key="9">
    <source>
        <dbReference type="Proteomes" id="UP000688137"/>
    </source>
</evidence>
<name>A0A8S1JPA1_PARPR</name>
<dbReference type="GO" id="GO:0005886">
    <property type="term" value="C:plasma membrane"/>
    <property type="evidence" value="ECO:0007669"/>
    <property type="project" value="TreeGrafter"/>
</dbReference>
<evidence type="ECO:0000256" key="2">
    <source>
        <dbReference type="ARBA" id="ARBA00009457"/>
    </source>
</evidence>
<dbReference type="OMA" id="FYVTHKK"/>
<evidence type="ECO:0000256" key="3">
    <source>
        <dbReference type="ARBA" id="ARBA00022692"/>
    </source>
</evidence>
<keyword evidence="4 7" id="KW-1133">Transmembrane helix</keyword>
<dbReference type="InterPro" id="IPR005045">
    <property type="entry name" value="CDC50/LEM3_fam"/>
</dbReference>
<dbReference type="Proteomes" id="UP000688137">
    <property type="component" value="Unassembled WGS sequence"/>
</dbReference>
<proteinExistence type="inferred from homology"/>
<protein>
    <submittedName>
        <fullName evidence="8">Uncharacterized protein</fullName>
    </submittedName>
</protein>
<evidence type="ECO:0000256" key="5">
    <source>
        <dbReference type="ARBA" id="ARBA00023136"/>
    </source>
</evidence>
<feature type="transmembrane region" description="Helical" evidence="7">
    <location>
        <begin position="100"/>
        <end position="124"/>
    </location>
</feature>
<reference evidence="8" key="1">
    <citation type="submission" date="2021-01" db="EMBL/GenBank/DDBJ databases">
        <authorList>
            <consortium name="Genoscope - CEA"/>
            <person name="William W."/>
        </authorList>
    </citation>
    <scope>NUCLEOTIDE SEQUENCE</scope>
</reference>